<feature type="transmembrane region" description="Helical" evidence="5">
    <location>
        <begin position="12"/>
        <end position="31"/>
    </location>
</feature>
<dbReference type="RefSeq" id="WP_176627119.1">
    <property type="nucleotide sequence ID" value="NZ_JABXXQ010000772.1"/>
</dbReference>
<dbReference type="AlphaFoldDB" id="A0A850P2P4"/>
<keyword evidence="4 5" id="KW-0472">Membrane</keyword>
<evidence type="ECO:0000256" key="3">
    <source>
        <dbReference type="ARBA" id="ARBA00022989"/>
    </source>
</evidence>
<keyword evidence="1" id="KW-1003">Cell membrane</keyword>
<dbReference type="Proteomes" id="UP000557688">
    <property type="component" value="Unassembled WGS sequence"/>
</dbReference>
<feature type="transmembrane region" description="Helical" evidence="5">
    <location>
        <begin position="52"/>
        <end position="69"/>
    </location>
</feature>
<evidence type="ECO:0000313" key="9">
    <source>
        <dbReference type="Proteomes" id="UP000565205"/>
    </source>
</evidence>
<dbReference type="EMBL" id="JACHXV010000012">
    <property type="protein sequence ID" value="MBB3174830.1"/>
    <property type="molecule type" value="Genomic_DNA"/>
</dbReference>
<reference evidence="6 8" key="2">
    <citation type="submission" date="2020-08" db="EMBL/GenBank/DDBJ databases">
        <title>Genomic Encyclopedia of Type Strains, Phase III (KMG-III): the genomes of soil and plant-associated and newly described type strains.</title>
        <authorList>
            <person name="Whitman W."/>
        </authorList>
    </citation>
    <scope>NUCLEOTIDE SEQUENCE [LARGE SCALE GENOMIC DNA]</scope>
    <source>
        <strain evidence="6 8">CECT 8088</strain>
    </source>
</reference>
<evidence type="ECO:0000256" key="5">
    <source>
        <dbReference type="SAM" id="Phobius"/>
    </source>
</evidence>
<dbReference type="Proteomes" id="UP000565205">
    <property type="component" value="Unassembled WGS sequence"/>
</dbReference>
<name>A0A850P2P4_9PROT</name>
<evidence type="ECO:0000313" key="7">
    <source>
        <dbReference type="EMBL" id="NVN32317.1"/>
    </source>
</evidence>
<dbReference type="EMBL" id="JABXXQ010000772">
    <property type="protein sequence ID" value="NVN32317.1"/>
    <property type="molecule type" value="Genomic_DNA"/>
</dbReference>
<keyword evidence="2 5" id="KW-0812">Transmembrane</keyword>
<evidence type="ECO:0000256" key="2">
    <source>
        <dbReference type="ARBA" id="ARBA00022692"/>
    </source>
</evidence>
<keyword evidence="3 5" id="KW-1133">Transmembrane helix</keyword>
<comment type="caution">
    <text evidence="7">The sequence shown here is derived from an EMBL/GenBank/DDBJ whole genome shotgun (WGS) entry which is preliminary data.</text>
</comment>
<reference evidence="7 9" key="1">
    <citation type="submission" date="2020-06" db="EMBL/GenBank/DDBJ databases">
        <title>Description of novel acetic acid bacteria.</title>
        <authorList>
            <person name="Sombolestani A."/>
        </authorList>
    </citation>
    <scope>NUCLEOTIDE SEQUENCE [LARGE SCALE GENOMIC DNA]</scope>
    <source>
        <strain evidence="7 9">LMG 26838</strain>
    </source>
</reference>
<evidence type="ECO:0000313" key="6">
    <source>
        <dbReference type="EMBL" id="MBB3174830.1"/>
    </source>
</evidence>
<sequence length="70" mass="7670">MLPLHEIDLLGIYVSPVALCVAVALPAALLLRRLLDRTAINRFVRNRALVDLCMLICIGSLLVLSLRFGA</sequence>
<proteinExistence type="predicted"/>
<organism evidence="7 9">
    <name type="scientific">Endobacter medicaginis</name>
    <dbReference type="NCBI Taxonomy" id="1181271"/>
    <lineage>
        <taxon>Bacteria</taxon>
        <taxon>Pseudomonadati</taxon>
        <taxon>Pseudomonadota</taxon>
        <taxon>Alphaproteobacteria</taxon>
        <taxon>Acetobacterales</taxon>
        <taxon>Acetobacteraceae</taxon>
        <taxon>Endobacter</taxon>
    </lineage>
</organism>
<evidence type="ECO:0000256" key="4">
    <source>
        <dbReference type="ARBA" id="ARBA00023136"/>
    </source>
</evidence>
<evidence type="ECO:0000256" key="1">
    <source>
        <dbReference type="ARBA" id="ARBA00022475"/>
    </source>
</evidence>
<dbReference type="Pfam" id="PF07869">
    <property type="entry name" value="DUF1656"/>
    <property type="match status" value="1"/>
</dbReference>
<protein>
    <submittedName>
        <fullName evidence="7">DUF1656 domain-containing protein</fullName>
    </submittedName>
</protein>
<accession>A0A850P2P4</accession>
<keyword evidence="8" id="KW-1185">Reference proteome</keyword>
<evidence type="ECO:0000313" key="8">
    <source>
        <dbReference type="Proteomes" id="UP000557688"/>
    </source>
</evidence>
<gene>
    <name evidence="6" type="ORF">FHR90_002677</name>
    <name evidence="7" type="ORF">HUK83_18490</name>
</gene>
<dbReference type="InterPro" id="IPR012451">
    <property type="entry name" value="DUF1656"/>
</dbReference>